<dbReference type="RefSeq" id="WP_003954286.1">
    <property type="nucleotide sequence ID" value="NZ_CM001017.1"/>
</dbReference>
<name>Q6TMV0_STRCL</name>
<keyword evidence="1" id="KW-0614">Plasmid</keyword>
<proteinExistence type="predicted"/>
<geneLocation type="plasmid" evidence="1">
    <name>pSCL2</name>
</geneLocation>
<accession>B5GR69</accession>
<organism evidence="1">
    <name type="scientific">Streptomyces clavuligerus</name>
    <dbReference type="NCBI Taxonomy" id="1901"/>
    <lineage>
        <taxon>Bacteria</taxon>
        <taxon>Bacillati</taxon>
        <taxon>Actinomycetota</taxon>
        <taxon>Actinomycetes</taxon>
        <taxon>Kitasatosporales</taxon>
        <taxon>Streptomycetaceae</taxon>
        <taxon>Streptomyces</taxon>
    </lineage>
</organism>
<dbReference type="EMBL" id="AH013298">
    <property type="protein sequence ID" value="AAQ93522.1"/>
    <property type="molecule type" value="Genomic_DNA"/>
</dbReference>
<accession>Q6TMV0</accession>
<sequence length="80" mass="9432">MCTVRRINRELLHQDLCPLCHRPLRIEYGRTRPSAQQDHPARTWITGRHCDICKATRPQQFWDLMRALRELTPGRANTAP</sequence>
<reference evidence="1" key="1">
    <citation type="submission" date="2003-09" db="EMBL/GenBank/DDBJ databases">
        <title>Characterization of pSCL2, a giant linear plasmid in Streptomyces clavuligerus.</title>
        <authorList>
            <person name="Wu W."/>
            <person name="Roy K.L."/>
        </authorList>
    </citation>
    <scope>NUCLEOTIDE SEQUENCE</scope>
    <source>
        <plasmid evidence="1">pSCL2</plasmid>
    </source>
</reference>
<protein>
    <submittedName>
        <fullName evidence="1">Uncharacterized protein</fullName>
    </submittedName>
</protein>
<gene>
    <name evidence="1" type="ORF">pSCL2.2.26.14</name>
</gene>
<evidence type="ECO:0000313" key="1">
    <source>
        <dbReference type="EMBL" id="AAQ93522.1"/>
    </source>
</evidence>
<dbReference type="AlphaFoldDB" id="Q6TMV0"/>